<protein>
    <submittedName>
        <fullName evidence="1">Membrane protein, putative</fullName>
    </submittedName>
</protein>
<dbReference type="GeneID" id="23778741"/>
<gene>
    <name evidence="1" type="ordered locus">MCAP_0303</name>
</gene>
<dbReference type="AlphaFoldDB" id="Q2SSH4"/>
<proteinExistence type="predicted"/>
<accession>Q2SSH4</accession>
<evidence type="ECO:0000313" key="2">
    <source>
        <dbReference type="Proteomes" id="UP000001928"/>
    </source>
</evidence>
<dbReference type="RefSeq" id="WP_011387190.1">
    <property type="nucleotide sequence ID" value="NC_007633.1"/>
</dbReference>
<evidence type="ECO:0000313" key="1">
    <source>
        <dbReference type="EMBL" id="ABC01333.1"/>
    </source>
</evidence>
<dbReference type="HOGENOM" id="CLU_106271_0_0_14"/>
<reference evidence="1 2" key="1">
    <citation type="submission" date="2005-09" db="EMBL/GenBank/DDBJ databases">
        <authorList>
            <person name="Glass J.I."/>
            <person name="Lartigue C."/>
            <person name="Pfannkoch C."/>
            <person name="Baden-Tillson H."/>
            <person name="Smith H.O."/>
            <person name="Venter J.C."/>
            <person name="Roske K."/>
            <person name="Wise K.S."/>
            <person name="Calcutt M.J."/>
            <person name="Nelson W.C."/>
            <person name="Nierman W.C."/>
        </authorList>
    </citation>
    <scope>NUCLEOTIDE SEQUENCE [LARGE SCALE GENOMIC DNA]</scope>
    <source>
        <strain evidence="2">California kid / ATCC 27343 / NCTC 10154</strain>
    </source>
</reference>
<organism evidence="1 2">
    <name type="scientific">Mycoplasma capricolum subsp. capricolum (strain California kid / ATCC 27343 / NCTC 10154)</name>
    <dbReference type="NCBI Taxonomy" id="340047"/>
    <lineage>
        <taxon>Bacteria</taxon>
        <taxon>Bacillati</taxon>
        <taxon>Mycoplasmatota</taxon>
        <taxon>Mollicutes</taxon>
        <taxon>Mycoplasmataceae</taxon>
        <taxon>Mycoplasma</taxon>
    </lineage>
</organism>
<dbReference type="KEGG" id="mcp:MCAP_0303"/>
<name>Q2SSH4_MYCCT</name>
<sequence length="195" mass="23203">MRTKAIYPQRLRKIKFYIWKSLSLIDTLYIGLCIGLGFVLYKTLTIIPKYQNRVIPAILVPTLLLVLIIPSNFKKPEIKIYHQIQWFISFLIIPKIFNRQSKVIKNKFVKKVEKTKKDEQDLATEVKKLNQIVKKQSKVVKKTLRKKVFRISPKKSKRLNLEQQSDFDLIKEIKDLEQLFDKQSQNEEKNKICKK</sequence>
<dbReference type="EMBL" id="CP000123">
    <property type="protein sequence ID" value="ABC01333.1"/>
    <property type="molecule type" value="Genomic_DNA"/>
</dbReference>
<dbReference type="Proteomes" id="UP000001928">
    <property type="component" value="Chromosome"/>
</dbReference>